<dbReference type="Pfam" id="PF13487">
    <property type="entry name" value="HD_5"/>
    <property type="match status" value="1"/>
</dbReference>
<organism evidence="5 6">
    <name type="scientific">Neorhodopirellula lusitana</name>
    <dbReference type="NCBI Taxonomy" id="445327"/>
    <lineage>
        <taxon>Bacteria</taxon>
        <taxon>Pseudomonadati</taxon>
        <taxon>Planctomycetota</taxon>
        <taxon>Planctomycetia</taxon>
        <taxon>Pirellulales</taxon>
        <taxon>Pirellulaceae</taxon>
        <taxon>Neorhodopirellula</taxon>
    </lineage>
</organism>
<name>A0ABY1QMM7_9BACT</name>
<dbReference type="PANTHER" id="PTHR45228:SF1">
    <property type="entry name" value="CYCLIC DI-GMP PHOSPHODIESTERASE TM_0186"/>
    <property type="match status" value="1"/>
</dbReference>
<dbReference type="CDD" id="cd17551">
    <property type="entry name" value="REC_RpfG-like"/>
    <property type="match status" value="1"/>
</dbReference>
<protein>
    <submittedName>
        <fullName evidence="5">Response regulator receiver modulated metal dependent phosphohydrolase</fullName>
    </submittedName>
</protein>
<evidence type="ECO:0000256" key="1">
    <source>
        <dbReference type="PROSITE-ProRule" id="PRU00169"/>
    </source>
</evidence>
<dbReference type="InterPro" id="IPR037522">
    <property type="entry name" value="HD_GYP_dom"/>
</dbReference>
<feature type="region of interest" description="Disordered" evidence="2">
    <location>
        <begin position="1"/>
        <end position="35"/>
    </location>
</feature>
<dbReference type="PROSITE" id="PS51832">
    <property type="entry name" value="HD_GYP"/>
    <property type="match status" value="1"/>
</dbReference>
<dbReference type="InterPro" id="IPR003607">
    <property type="entry name" value="HD/PDEase_dom"/>
</dbReference>
<dbReference type="Gene3D" id="1.10.3210.10">
    <property type="entry name" value="Hypothetical protein af1432"/>
    <property type="match status" value="1"/>
</dbReference>
<dbReference type="SUPFAM" id="SSF109604">
    <property type="entry name" value="HD-domain/PDEase-like"/>
    <property type="match status" value="1"/>
</dbReference>
<evidence type="ECO:0000259" key="4">
    <source>
        <dbReference type="PROSITE" id="PS51832"/>
    </source>
</evidence>
<sequence length="397" mass="43714">MVAISEMPSQTGFDQRVNAPSVGVKDGHSDRPTGIKSSKIMIVDDISVNVRVAQAHLQSAGYSRFVTLNDSTEALERIASENPDVILLDIMMPVVSGLEILKALRSDKQTERLPVLILTGAESRELKHEALQLGATDFLTKPIDIEELLPRVRNSLMIKSYEDDLKSQVQQRTVELEQSQLELIHCLARAAESRDTDTGAHVIRVGKYAGIIGDELGMDSGEVTRLMHAATLHDVGKIGISDEILQKPGKLNDEEFADMQRHCGIGRSMLDRMPGFEEFFVPEHTTYGEQIMRACSSPTMQMARAIALTHHERWDGSGYPLGLSGESIPLEGRITAVADVFDALSSRRSYKKPFSLDESLAIIKQSGGTQFDPKVVEAFLNRVPDVVAVQIQHSDVA</sequence>
<keyword evidence="1" id="KW-0597">Phosphoprotein</keyword>
<evidence type="ECO:0000313" key="5">
    <source>
        <dbReference type="EMBL" id="SMP74106.1"/>
    </source>
</evidence>
<dbReference type="Gene3D" id="3.40.50.2300">
    <property type="match status" value="1"/>
</dbReference>
<proteinExistence type="predicted"/>
<dbReference type="PROSITE" id="PS50110">
    <property type="entry name" value="RESPONSE_REGULATORY"/>
    <property type="match status" value="1"/>
</dbReference>
<dbReference type="Pfam" id="PF00072">
    <property type="entry name" value="Response_reg"/>
    <property type="match status" value="1"/>
</dbReference>
<dbReference type="SUPFAM" id="SSF52172">
    <property type="entry name" value="CheY-like"/>
    <property type="match status" value="1"/>
</dbReference>
<dbReference type="SMART" id="SM00448">
    <property type="entry name" value="REC"/>
    <property type="match status" value="1"/>
</dbReference>
<dbReference type="Proteomes" id="UP001158067">
    <property type="component" value="Unassembled WGS sequence"/>
</dbReference>
<evidence type="ECO:0000259" key="3">
    <source>
        <dbReference type="PROSITE" id="PS50110"/>
    </source>
</evidence>
<feature type="domain" description="HD-GYP" evidence="4">
    <location>
        <begin position="176"/>
        <end position="395"/>
    </location>
</feature>
<accession>A0ABY1QMM7</accession>
<dbReference type="SMART" id="SM00471">
    <property type="entry name" value="HDc"/>
    <property type="match status" value="1"/>
</dbReference>
<feature type="modified residue" description="4-aspartylphosphate" evidence="1">
    <location>
        <position position="89"/>
    </location>
</feature>
<evidence type="ECO:0000256" key="2">
    <source>
        <dbReference type="SAM" id="MobiDB-lite"/>
    </source>
</evidence>
<keyword evidence="6" id="KW-1185">Reference proteome</keyword>
<comment type="caution">
    <text evidence="5">The sequence shown here is derived from an EMBL/GenBank/DDBJ whole genome shotgun (WGS) entry which is preliminary data.</text>
</comment>
<dbReference type="PANTHER" id="PTHR45228">
    <property type="entry name" value="CYCLIC DI-GMP PHOSPHODIESTERASE TM_0186-RELATED"/>
    <property type="match status" value="1"/>
</dbReference>
<dbReference type="CDD" id="cd00077">
    <property type="entry name" value="HDc"/>
    <property type="match status" value="1"/>
</dbReference>
<dbReference type="InterPro" id="IPR011006">
    <property type="entry name" value="CheY-like_superfamily"/>
</dbReference>
<dbReference type="InterPro" id="IPR052020">
    <property type="entry name" value="Cyclic_di-GMP/3'3'-cGAMP_PDE"/>
</dbReference>
<reference evidence="5 6" key="1">
    <citation type="submission" date="2017-05" db="EMBL/GenBank/DDBJ databases">
        <authorList>
            <person name="Varghese N."/>
            <person name="Submissions S."/>
        </authorList>
    </citation>
    <scope>NUCLEOTIDE SEQUENCE [LARGE SCALE GENOMIC DNA]</scope>
    <source>
        <strain evidence="5 6">DSM 25457</strain>
    </source>
</reference>
<feature type="domain" description="Response regulatory" evidence="3">
    <location>
        <begin position="39"/>
        <end position="156"/>
    </location>
</feature>
<gene>
    <name evidence="5" type="ORF">SAMN06265222_11761</name>
</gene>
<evidence type="ECO:0000313" key="6">
    <source>
        <dbReference type="Proteomes" id="UP001158067"/>
    </source>
</evidence>
<dbReference type="InterPro" id="IPR001789">
    <property type="entry name" value="Sig_transdc_resp-reg_receiver"/>
</dbReference>
<dbReference type="EMBL" id="FXUG01000017">
    <property type="protein sequence ID" value="SMP74106.1"/>
    <property type="molecule type" value="Genomic_DNA"/>
</dbReference>